<feature type="compositionally biased region" description="Gly residues" evidence="1">
    <location>
        <begin position="269"/>
        <end position="286"/>
    </location>
</feature>
<evidence type="ECO:0000256" key="1">
    <source>
        <dbReference type="SAM" id="MobiDB-lite"/>
    </source>
</evidence>
<evidence type="ECO:0000313" key="2">
    <source>
        <dbReference type="EMBL" id="MFD2731148.1"/>
    </source>
</evidence>
<reference evidence="3" key="1">
    <citation type="journal article" date="2019" name="Int. J. Syst. Evol. Microbiol.">
        <title>The Global Catalogue of Microorganisms (GCM) 10K type strain sequencing project: providing services to taxonomists for standard genome sequencing and annotation.</title>
        <authorList>
            <consortium name="The Broad Institute Genomics Platform"/>
            <consortium name="The Broad Institute Genome Sequencing Center for Infectious Disease"/>
            <person name="Wu L."/>
            <person name="Ma J."/>
        </authorList>
    </citation>
    <scope>NUCLEOTIDE SEQUENCE [LARGE SCALE GENOMIC DNA]</scope>
    <source>
        <strain evidence="3">KCTC 42456</strain>
    </source>
</reference>
<feature type="non-terminal residue" evidence="2">
    <location>
        <position position="1154"/>
    </location>
</feature>
<dbReference type="Proteomes" id="UP001597546">
    <property type="component" value="Unassembled WGS sequence"/>
</dbReference>
<dbReference type="EMBL" id="JBHULV010000016">
    <property type="protein sequence ID" value="MFD2731148.1"/>
    <property type="molecule type" value="Genomic_DNA"/>
</dbReference>
<dbReference type="InterPro" id="IPR025667">
    <property type="entry name" value="SprB_repeat"/>
</dbReference>
<feature type="region of interest" description="Disordered" evidence="1">
    <location>
        <begin position="265"/>
        <end position="286"/>
    </location>
</feature>
<sequence length="1154" mass="117131">MVNAQVCGTSGLDGPQNAVPPVNTYFPLAANASLPAGSKSITLLGVPPNDPNYNLSYGITPIKSGDLILIIQMQDATANFTNSNLYGSGNVTNGPDGLGGTGYTGLGNSGKFEYVVATTDVPLTGGLLEFRGAGAGSGAVNTYTNSNFTATRGQRRFQVVRVPQYSNLILNSNIVTPPYNGSVGGIIAFDVAGTMQFNGFVVDASQRGFRGGYGPVAGSGANTSANYAVLSSSTRSVGKGEGIVGTPRYMWDGFNQVDNVDEGLPNGSYGRGAPGNAGGAGNDHNAGGGGGGNAGFGGVGGRGWQGGGGNLNPLTGGGRPGSSVPLDYSRLIMGGGGGGGDANNATSGVKGGVGGGIILINVEKIDGAGVIRSNGGIGEPGAFGSAPDGAGGGGAGGSVFVRSLSPSPTANLTIQAIGGNGGNTKNDNNDEHGPGGGGGGGLILTQLPSATINTNVNRGLAGKTNDGAGIDHGATNGVNGSVVAFTTANLPIHLQGGGSICYPILTTTLTEINAGAAGIRNPGTTATYKLKVENALGGGNAGGVHIDFQLPFGFSLNTVSVVLSGDAAGPTSPTFTVGASGKITFNTYNISPGDHVEFTISVNIVNDIPSGIYHASAQTTHLDPTRTSIDPLRKITANDNSFSGTNTTYETGGITNVPGFNYNGDLNTAIVEDVYINAPPIASDCNAVINGDFAIAADGEYGAPNYLGSWKVSNAGDKVKIVPSISDNANKVAFIKDGFSLQQTILSIKPATNYSLRFSYVKNNICGNNNSASKIKVEVLDANNLTVLANQNLDNADASPINANINFTTVVGTSSIIIKISDDNSPNNSCAVLVDDIIITSPLDFEIQKTNVSCFGASDGSFSVVELSGGAAPYAISYSSDNGVTYSVSTDSGIIPQTSGFYTITGLPAGTYKVKILDQNGCGDPAKEITINEPDVLTLAGTNTAILCDSGTSTVTLNTTGGTAPFQYSIDNGTTFQTQNTFPNLIAGSYTFLVKDANNCTDDFAISFTQPTLITLAATPDPIQCFGETTTVNLTASGGTGAYQYSLDGITFQAANSFDNLIAGDYNFIVKDANGCLKSSALTVSEPDSLIISVNNTPILCNGETSIVTLTSAGGTGIKQFSLDGVTYQANNTFANLTAGNYTFTVKDENNCIK</sequence>
<organism evidence="2 3">
    <name type="scientific">Pedobacter alpinus</name>
    <dbReference type="NCBI Taxonomy" id="1590643"/>
    <lineage>
        <taxon>Bacteria</taxon>
        <taxon>Pseudomonadati</taxon>
        <taxon>Bacteroidota</taxon>
        <taxon>Sphingobacteriia</taxon>
        <taxon>Sphingobacteriales</taxon>
        <taxon>Sphingobacteriaceae</taxon>
        <taxon>Pedobacter</taxon>
    </lineage>
</organism>
<keyword evidence="3" id="KW-1185">Reference proteome</keyword>
<dbReference type="Pfam" id="PF13573">
    <property type="entry name" value="SprB"/>
    <property type="match status" value="2"/>
</dbReference>
<accession>A0ABW5TRQ1</accession>
<name>A0ABW5TRQ1_9SPHI</name>
<comment type="caution">
    <text evidence="2">The sequence shown here is derived from an EMBL/GenBank/DDBJ whole genome shotgun (WGS) entry which is preliminary data.</text>
</comment>
<protein>
    <submittedName>
        <fullName evidence="2">Uncharacterized protein</fullName>
    </submittedName>
</protein>
<proteinExistence type="predicted"/>
<feature type="region of interest" description="Disordered" evidence="1">
    <location>
        <begin position="417"/>
        <end position="441"/>
    </location>
</feature>
<evidence type="ECO:0000313" key="3">
    <source>
        <dbReference type="Proteomes" id="UP001597546"/>
    </source>
</evidence>
<gene>
    <name evidence="2" type="ORF">ACFSSE_05470</name>
</gene>